<evidence type="ECO:0000313" key="3">
    <source>
        <dbReference type="EMBL" id="KAJ8968010.1"/>
    </source>
</evidence>
<keyword evidence="1" id="KW-0812">Transmembrane</keyword>
<evidence type="ECO:0000256" key="1">
    <source>
        <dbReference type="SAM" id="Phobius"/>
    </source>
</evidence>
<accession>A0AAV8ZQN6</accession>
<feature type="domain" description="Nose resistant-to-fluoxetine protein N-terminal" evidence="2">
    <location>
        <begin position="19"/>
        <end position="144"/>
    </location>
</feature>
<protein>
    <recommendedName>
        <fullName evidence="2">Nose resistant-to-fluoxetine protein N-terminal domain-containing protein</fullName>
    </recommendedName>
</protein>
<reference evidence="3" key="1">
    <citation type="journal article" date="2023" name="Insect Mol. Biol.">
        <title>Genome sequencing provides insights into the evolution of gene families encoding plant cell wall-degrading enzymes in longhorned beetles.</title>
        <authorList>
            <person name="Shin N.R."/>
            <person name="Okamura Y."/>
            <person name="Kirsch R."/>
            <person name="Pauchet Y."/>
        </authorList>
    </citation>
    <scope>NUCLEOTIDE SEQUENCE</scope>
    <source>
        <strain evidence="3">RBIC_L_NR</strain>
    </source>
</reference>
<comment type="caution">
    <text evidence="3">The sequence shown here is derived from an EMBL/GenBank/DDBJ whole genome shotgun (WGS) entry which is preliminary data.</text>
</comment>
<feature type="transmembrane region" description="Helical" evidence="1">
    <location>
        <begin position="161"/>
        <end position="184"/>
    </location>
</feature>
<organism evidence="3 4">
    <name type="scientific">Rhamnusium bicolor</name>
    <dbReference type="NCBI Taxonomy" id="1586634"/>
    <lineage>
        <taxon>Eukaryota</taxon>
        <taxon>Metazoa</taxon>
        <taxon>Ecdysozoa</taxon>
        <taxon>Arthropoda</taxon>
        <taxon>Hexapoda</taxon>
        <taxon>Insecta</taxon>
        <taxon>Pterygota</taxon>
        <taxon>Neoptera</taxon>
        <taxon>Endopterygota</taxon>
        <taxon>Coleoptera</taxon>
        <taxon>Polyphaga</taxon>
        <taxon>Cucujiformia</taxon>
        <taxon>Chrysomeloidea</taxon>
        <taxon>Cerambycidae</taxon>
        <taxon>Lepturinae</taxon>
        <taxon>Rhagiini</taxon>
        <taxon>Rhamnusium</taxon>
    </lineage>
</organism>
<dbReference type="PANTHER" id="PTHR11161:SF4">
    <property type="entry name" value="DROP DEAD"/>
    <property type="match status" value="1"/>
</dbReference>
<dbReference type="Proteomes" id="UP001162156">
    <property type="component" value="Unassembled WGS sequence"/>
</dbReference>
<gene>
    <name evidence="3" type="ORF">NQ314_002544</name>
</gene>
<keyword evidence="1" id="KW-0472">Membrane</keyword>
<dbReference type="EMBL" id="JANEYF010000780">
    <property type="protein sequence ID" value="KAJ8968010.1"/>
    <property type="molecule type" value="Genomic_DNA"/>
</dbReference>
<evidence type="ECO:0000313" key="4">
    <source>
        <dbReference type="Proteomes" id="UP001162156"/>
    </source>
</evidence>
<keyword evidence="4" id="KW-1185">Reference proteome</keyword>
<dbReference type="SMART" id="SM00703">
    <property type="entry name" value="NRF"/>
    <property type="match status" value="1"/>
</dbReference>
<dbReference type="AlphaFoldDB" id="A0AAV8ZQN6"/>
<dbReference type="Pfam" id="PF20146">
    <property type="entry name" value="NRF"/>
    <property type="match status" value="1"/>
</dbReference>
<keyword evidence="1" id="KW-1133">Transmembrane helix</keyword>
<sequence length="240" mass="27505">MDLWKIYPLTIMENSTTITSICSNAYNIFLTGLSKNDINSIKMFDATAKLSSGILRGNVNQYGDFDECMELDEAQYCLAEIDIRPLWRKPFLKFKDHPKHRVPGFTMIRWGFCIPKECSNKDLENAIQEKLGIQSRIRPNMCQPAKKEPSAMTYGDLYAKLFFFVIVLAVNNICLKLLGCFSLQRNYKELTTSQKNCNEIQALHGIRALSALALIISHKVMALFYNPYINRSVMTEVNSY</sequence>
<dbReference type="PANTHER" id="PTHR11161">
    <property type="entry name" value="O-ACYLTRANSFERASE"/>
    <property type="match status" value="1"/>
</dbReference>
<feature type="transmembrane region" description="Helical" evidence="1">
    <location>
        <begin position="204"/>
        <end position="225"/>
    </location>
</feature>
<proteinExistence type="predicted"/>
<dbReference type="InterPro" id="IPR006621">
    <property type="entry name" value="Nose-resist-to-fluoxetine_N"/>
</dbReference>
<evidence type="ECO:0000259" key="2">
    <source>
        <dbReference type="SMART" id="SM00703"/>
    </source>
</evidence>
<name>A0AAV8ZQN6_9CUCU</name>
<dbReference type="InterPro" id="IPR052728">
    <property type="entry name" value="O2_lipid_transport_reg"/>
</dbReference>